<reference evidence="1 2" key="1">
    <citation type="journal article" date="2016" name="Nat. Commun.">
        <title>Thousands of microbial genomes shed light on interconnected biogeochemical processes in an aquifer system.</title>
        <authorList>
            <person name="Anantharaman K."/>
            <person name="Brown C.T."/>
            <person name="Hug L.A."/>
            <person name="Sharon I."/>
            <person name="Castelle C.J."/>
            <person name="Probst A.J."/>
            <person name="Thomas B.C."/>
            <person name="Singh A."/>
            <person name="Wilkins M.J."/>
            <person name="Karaoz U."/>
            <person name="Brodie E.L."/>
            <person name="Williams K.H."/>
            <person name="Hubbard S.S."/>
            <person name="Banfield J.F."/>
        </authorList>
    </citation>
    <scope>NUCLEOTIDE SEQUENCE [LARGE SCALE GENOMIC DNA]</scope>
</reference>
<proteinExistence type="predicted"/>
<evidence type="ECO:0000313" key="1">
    <source>
        <dbReference type="EMBL" id="OGY23599.1"/>
    </source>
</evidence>
<gene>
    <name evidence="1" type="ORF">A2172_00030</name>
</gene>
<dbReference type="AlphaFoldDB" id="A0A1G1W7E7"/>
<name>A0A1G1W7E7_9BACT</name>
<dbReference type="STRING" id="1802593.A2172_00030"/>
<dbReference type="Proteomes" id="UP000176631">
    <property type="component" value="Unassembled WGS sequence"/>
</dbReference>
<organism evidence="1 2">
    <name type="scientific">Candidatus Woykebacteria bacterium RBG_13_40_15</name>
    <dbReference type="NCBI Taxonomy" id="1802593"/>
    <lineage>
        <taxon>Bacteria</taxon>
        <taxon>Candidatus Woykeibacteriota</taxon>
    </lineage>
</organism>
<protein>
    <submittedName>
        <fullName evidence="1">Uncharacterized protein</fullName>
    </submittedName>
</protein>
<sequence length="63" mass="7285">MIHKGIFYDLGIPASEENANYLEKKIINIVGMNGHECSEIWSKVSEWLDNPVLKERLRSKLAR</sequence>
<comment type="caution">
    <text evidence="1">The sequence shown here is derived from an EMBL/GenBank/DDBJ whole genome shotgun (WGS) entry which is preliminary data.</text>
</comment>
<accession>A0A1G1W7E7</accession>
<dbReference type="EMBL" id="MHCP01000024">
    <property type="protein sequence ID" value="OGY23599.1"/>
    <property type="molecule type" value="Genomic_DNA"/>
</dbReference>
<evidence type="ECO:0000313" key="2">
    <source>
        <dbReference type="Proteomes" id="UP000176631"/>
    </source>
</evidence>